<evidence type="ECO:0000256" key="1">
    <source>
        <dbReference type="SAM" id="Phobius"/>
    </source>
</evidence>
<dbReference type="PANTHER" id="PTHR28008">
    <property type="entry name" value="DOMAIN PROTEIN, PUTATIVE (AFU_ORTHOLOGUE AFUA_3G10980)-RELATED"/>
    <property type="match status" value="1"/>
</dbReference>
<dbReference type="PANTHER" id="PTHR28008:SF1">
    <property type="entry name" value="DOMAIN PROTEIN, PUTATIVE (AFU_ORTHOLOGUE AFUA_3G10980)-RELATED"/>
    <property type="match status" value="1"/>
</dbReference>
<sequence length="133" mass="14963">MKKTSWLHIPALIFLVLSIYLLTIPGKDLPEVGLFDAIPLFDKWVHMGMFGILVFLFAMAFQKKIQTKPSILPLIALLALAYGIAMEYVQKYCVANRSFDITDILADGAGCAIGWWLAKVVLKRKHSVKQQII</sequence>
<organism evidence="3 4">
    <name type="scientific">Filimonas zeae</name>
    <dbReference type="NCBI Taxonomy" id="1737353"/>
    <lineage>
        <taxon>Bacteria</taxon>
        <taxon>Pseudomonadati</taxon>
        <taxon>Bacteroidota</taxon>
        <taxon>Chitinophagia</taxon>
        <taxon>Chitinophagales</taxon>
        <taxon>Chitinophagaceae</taxon>
        <taxon>Filimonas</taxon>
    </lineage>
</organism>
<feature type="transmembrane region" description="Helical" evidence="1">
    <location>
        <begin position="44"/>
        <end position="61"/>
    </location>
</feature>
<feature type="transmembrane region" description="Helical" evidence="1">
    <location>
        <begin position="7"/>
        <end position="24"/>
    </location>
</feature>
<protein>
    <recommendedName>
        <fullName evidence="2">VanZ-like domain-containing protein</fullName>
    </recommendedName>
</protein>
<dbReference type="AlphaFoldDB" id="A0A917J1U7"/>
<dbReference type="InterPro" id="IPR006976">
    <property type="entry name" value="VanZ-like"/>
</dbReference>
<dbReference type="Proteomes" id="UP000627292">
    <property type="component" value="Unassembled WGS sequence"/>
</dbReference>
<keyword evidence="1" id="KW-1133">Transmembrane helix</keyword>
<reference evidence="3" key="2">
    <citation type="submission" date="2020-09" db="EMBL/GenBank/DDBJ databases">
        <authorList>
            <person name="Sun Q."/>
            <person name="Zhou Y."/>
        </authorList>
    </citation>
    <scope>NUCLEOTIDE SEQUENCE</scope>
    <source>
        <strain evidence="3">CGMCC 1.15290</strain>
    </source>
</reference>
<feature type="domain" description="VanZ-like" evidence="2">
    <location>
        <begin position="37"/>
        <end position="121"/>
    </location>
</feature>
<dbReference type="EMBL" id="BMIB01000004">
    <property type="protein sequence ID" value="GGH77304.1"/>
    <property type="molecule type" value="Genomic_DNA"/>
</dbReference>
<feature type="transmembrane region" description="Helical" evidence="1">
    <location>
        <begin position="101"/>
        <end position="122"/>
    </location>
</feature>
<dbReference type="NCBIfam" id="NF037970">
    <property type="entry name" value="vanZ_1"/>
    <property type="match status" value="1"/>
</dbReference>
<keyword evidence="4" id="KW-1185">Reference proteome</keyword>
<dbReference type="Pfam" id="PF04892">
    <property type="entry name" value="VanZ"/>
    <property type="match status" value="1"/>
</dbReference>
<evidence type="ECO:0000259" key="2">
    <source>
        <dbReference type="Pfam" id="PF04892"/>
    </source>
</evidence>
<gene>
    <name evidence="3" type="ORF">GCM10011379_43450</name>
</gene>
<feature type="transmembrane region" description="Helical" evidence="1">
    <location>
        <begin position="70"/>
        <end position="89"/>
    </location>
</feature>
<accession>A0A917J1U7</accession>
<keyword evidence="1" id="KW-0812">Transmembrane</keyword>
<reference evidence="3" key="1">
    <citation type="journal article" date="2014" name="Int. J. Syst. Evol. Microbiol.">
        <title>Complete genome sequence of Corynebacterium casei LMG S-19264T (=DSM 44701T), isolated from a smear-ripened cheese.</title>
        <authorList>
            <consortium name="US DOE Joint Genome Institute (JGI-PGF)"/>
            <person name="Walter F."/>
            <person name="Albersmeier A."/>
            <person name="Kalinowski J."/>
            <person name="Ruckert C."/>
        </authorList>
    </citation>
    <scope>NUCLEOTIDE SEQUENCE</scope>
    <source>
        <strain evidence="3">CGMCC 1.15290</strain>
    </source>
</reference>
<evidence type="ECO:0000313" key="3">
    <source>
        <dbReference type="EMBL" id="GGH77304.1"/>
    </source>
</evidence>
<name>A0A917J1U7_9BACT</name>
<proteinExistence type="predicted"/>
<comment type="caution">
    <text evidence="3">The sequence shown here is derived from an EMBL/GenBank/DDBJ whole genome shotgun (WGS) entry which is preliminary data.</text>
</comment>
<keyword evidence="1" id="KW-0472">Membrane</keyword>
<evidence type="ECO:0000313" key="4">
    <source>
        <dbReference type="Proteomes" id="UP000627292"/>
    </source>
</evidence>
<dbReference type="RefSeq" id="WP_188956301.1">
    <property type="nucleotide sequence ID" value="NZ_BMIB01000004.1"/>
</dbReference>